<dbReference type="GO" id="GO:0005829">
    <property type="term" value="C:cytosol"/>
    <property type="evidence" value="ECO:0007669"/>
    <property type="project" value="TreeGrafter"/>
</dbReference>
<feature type="region of interest" description="Disordered" evidence="5">
    <location>
        <begin position="358"/>
        <end position="398"/>
    </location>
</feature>
<evidence type="ECO:0000256" key="2">
    <source>
        <dbReference type="ARBA" id="ARBA00022741"/>
    </source>
</evidence>
<dbReference type="InterPro" id="IPR003714">
    <property type="entry name" value="PhoH"/>
</dbReference>
<protein>
    <submittedName>
        <fullName evidence="7">PhoH-like ATPase</fullName>
    </submittedName>
</protein>
<dbReference type="Gene3D" id="3.40.50.1010">
    <property type="entry name" value="5'-nuclease"/>
    <property type="match status" value="1"/>
</dbReference>
<dbReference type="Proteomes" id="UP000076023">
    <property type="component" value="Unassembled WGS sequence"/>
</dbReference>
<name>A0A146G7G4_TERSA</name>
<evidence type="ECO:0000256" key="4">
    <source>
        <dbReference type="ARBA" id="ARBA00046345"/>
    </source>
</evidence>
<evidence type="ECO:0000256" key="3">
    <source>
        <dbReference type="ARBA" id="ARBA00022840"/>
    </source>
</evidence>
<comment type="caution">
    <text evidence="7">The sequence shown here is derived from an EMBL/GenBank/DDBJ whole genome shotgun (WGS) entry which is preliminary data.</text>
</comment>
<organism evidence="7 8">
    <name type="scientific">Terrimicrobium sacchariphilum</name>
    <dbReference type="NCBI Taxonomy" id="690879"/>
    <lineage>
        <taxon>Bacteria</taxon>
        <taxon>Pseudomonadati</taxon>
        <taxon>Verrucomicrobiota</taxon>
        <taxon>Terrimicrobiia</taxon>
        <taxon>Terrimicrobiales</taxon>
        <taxon>Terrimicrobiaceae</taxon>
        <taxon>Terrimicrobium</taxon>
    </lineage>
</organism>
<dbReference type="InterPro" id="IPR027417">
    <property type="entry name" value="P-loop_NTPase"/>
</dbReference>
<feature type="compositionally biased region" description="Basic and acidic residues" evidence="5">
    <location>
        <begin position="361"/>
        <end position="374"/>
    </location>
</feature>
<evidence type="ECO:0000259" key="6">
    <source>
        <dbReference type="SMART" id="SM00670"/>
    </source>
</evidence>
<keyword evidence="3" id="KW-0067">ATP-binding</keyword>
<feature type="region of interest" description="Disordered" evidence="5">
    <location>
        <begin position="1"/>
        <end position="23"/>
    </location>
</feature>
<feature type="domain" description="PIN" evidence="6">
    <location>
        <begin position="27"/>
        <end position="165"/>
    </location>
</feature>
<evidence type="ECO:0000313" key="7">
    <source>
        <dbReference type="EMBL" id="GAT32817.1"/>
    </source>
</evidence>
<dbReference type="SUPFAM" id="SSF52540">
    <property type="entry name" value="P-loop containing nucleoside triphosphate hydrolases"/>
    <property type="match status" value="1"/>
</dbReference>
<dbReference type="Gene3D" id="3.40.50.300">
    <property type="entry name" value="P-loop containing nucleotide triphosphate hydrolases"/>
    <property type="match status" value="1"/>
</dbReference>
<dbReference type="InterPro" id="IPR051451">
    <property type="entry name" value="PhoH2-like"/>
</dbReference>
<dbReference type="PANTHER" id="PTHR30473:SF2">
    <property type="entry name" value="PIN DOMAIN-CONTAINING PROTEIN"/>
    <property type="match status" value="1"/>
</dbReference>
<dbReference type="AlphaFoldDB" id="A0A146G7G4"/>
<reference evidence="8" key="1">
    <citation type="journal article" date="2017" name="Genome Announc.">
        <title>Draft Genome Sequence of Terrimicrobium sacchariphilum NM-5T, a Facultative Anaerobic Soil Bacterium of the Class Spartobacteria.</title>
        <authorList>
            <person name="Qiu Y.L."/>
            <person name="Tourlousse D.M."/>
            <person name="Matsuura N."/>
            <person name="Ohashi A."/>
            <person name="Sekiguchi Y."/>
        </authorList>
    </citation>
    <scope>NUCLEOTIDE SEQUENCE [LARGE SCALE GENOMIC DNA]</scope>
    <source>
        <strain evidence="8">NM-5</strain>
    </source>
</reference>
<dbReference type="InParanoid" id="A0A146G7G4"/>
<dbReference type="InterPro" id="IPR002716">
    <property type="entry name" value="PIN_dom"/>
</dbReference>
<sequence length="510" mass="56555">MDVPEEQSLFFSTPQRPEGRDTSGMVKNFVLDTNVLLHDPHSLNRFENNHVFIPVEVLSELDRFKNEQSERGANARTVHRFLNQIFGHNAKSVIKGAPTAGGGSVCILVNDALDAAKLSPAMKRFLKIFPDQERMDHRIIGACLALQEREKAPTILVTKDLNMQLKGLAIGLTCQDYLNDKVSVKDAEGYDMRSIIIESHELQRFGSAREIHLETARTGAMEINEYVLLKASDEKLLPARHIGEGNFIRLNIPQSLQMPRGIELRPANPGQQCFLDALLDPEISLITCYGQAGTGKTLMAVAAGLYLTGLHTFSGMTVSRPVVAMGDTLGFLPGTLNEKMHPWLQSIYDAFEVLLPLNPPKTKENSKPSSERKKQQQHHQHAQPAQTVPGAPNGQHPIVKPYEQLMARGLLEIEALCYIRGRSIPDRFFVLDEAQQLTPLEAKTVVTRMSKGSKLVMVGDPAQIDNPYVDSRSNGLVYTRNRLRGQSITAHISLSKGERSPLAEMGASMM</sequence>
<dbReference type="Pfam" id="PF02562">
    <property type="entry name" value="PhoH"/>
    <property type="match status" value="1"/>
</dbReference>
<proteinExistence type="inferred from homology"/>
<dbReference type="PANTHER" id="PTHR30473">
    <property type="entry name" value="PROTEIN PHOH"/>
    <property type="match status" value="1"/>
</dbReference>
<dbReference type="SUPFAM" id="SSF88723">
    <property type="entry name" value="PIN domain-like"/>
    <property type="match status" value="1"/>
</dbReference>
<evidence type="ECO:0000256" key="1">
    <source>
        <dbReference type="ARBA" id="ARBA00010393"/>
    </source>
</evidence>
<comment type="similarity">
    <text evidence="1">Belongs to the PhoH family.</text>
</comment>
<dbReference type="EMBL" id="BDCO01000002">
    <property type="protein sequence ID" value="GAT32817.1"/>
    <property type="molecule type" value="Genomic_DNA"/>
</dbReference>
<dbReference type="InterPro" id="IPR029060">
    <property type="entry name" value="PIN-like_dom_sf"/>
</dbReference>
<dbReference type="SMART" id="SM00670">
    <property type="entry name" value="PINc"/>
    <property type="match status" value="1"/>
</dbReference>
<keyword evidence="8" id="KW-1185">Reference proteome</keyword>
<keyword evidence="2" id="KW-0547">Nucleotide-binding</keyword>
<dbReference type="CDD" id="cd09883">
    <property type="entry name" value="PIN_VapC_PhoHL-ATPase"/>
    <property type="match status" value="1"/>
</dbReference>
<comment type="similarity">
    <text evidence="4">In the N-terminal section; belongs to the PINc/VapC protein family.</text>
</comment>
<evidence type="ECO:0000256" key="5">
    <source>
        <dbReference type="SAM" id="MobiDB-lite"/>
    </source>
</evidence>
<evidence type="ECO:0000313" key="8">
    <source>
        <dbReference type="Proteomes" id="UP000076023"/>
    </source>
</evidence>
<accession>A0A146G7G4</accession>
<dbReference type="STRING" id="690879.TSACC_21219"/>
<gene>
    <name evidence="7" type="ORF">TSACC_21219</name>
</gene>
<dbReference type="GO" id="GO:0005524">
    <property type="term" value="F:ATP binding"/>
    <property type="evidence" value="ECO:0007669"/>
    <property type="project" value="UniProtKB-KW"/>
</dbReference>
<dbReference type="Pfam" id="PF13638">
    <property type="entry name" value="PIN_4"/>
    <property type="match status" value="1"/>
</dbReference>